<evidence type="ECO:0000256" key="1">
    <source>
        <dbReference type="SAM" id="Coils"/>
    </source>
</evidence>
<feature type="compositionally biased region" description="Basic and acidic residues" evidence="2">
    <location>
        <begin position="828"/>
        <end position="841"/>
    </location>
</feature>
<dbReference type="Gene3D" id="3.30.710.10">
    <property type="entry name" value="Potassium Channel Kv1.1, Chain A"/>
    <property type="match status" value="2"/>
</dbReference>
<feature type="region of interest" description="Disordered" evidence="2">
    <location>
        <begin position="1"/>
        <end position="36"/>
    </location>
</feature>
<sequence>MIPSSPKRKRYEEESQASSTPEGRVDSPNDDDDECLPQHLKDRTQLEAFRIDALLKLEQEREAHEKRKMELEVLEHNVPSLVHEVMMTMNGSGNDGNNLVKLMVGGKLFVTTHRTLNKRENMLKTMLSSGFKIDTDENGCIILDRNPEYFPIILEHIRTGSTNYIGLWEEVNNESIQHLKLLLEEADFFGTSKLKSRLQTLITEYEEILEKLSKQKKSLKNQSNPSSCMASNQTERDEEWVGKFARLTLNEKEFIEKYVQQKEEQLAKEKEQIKERDNNIDKSTITFNVRGVKFSICINKLLIYTGSIFYELLKQVKDLSQDIFIDRDPEIFAVIFEYLQSGIFKSMPKDFSKRKLVYKESKEFKLQGLTKYLNPLRFPIEEIGEKNLKIKQEEDFIRKLFATDRDNPLLNDPLIHLVPVFGKDNKTRTIFTAIVEPPPAVPLLFDFEDPDEVEELIHDHSTVSPPPVPEICESREQFFQQFNSFTSGLFKDCCWDNMFCAGGVVGFDGTQVYCLPRAIQAISTRCNIVDPERQSTTYEVRLVKYSLRGFRIGVPGYDPKKICNPKLLGKSSLFSTSRRVKHNIQDISGLARILLIRQAYKYPKNTKTALRLIGGGSNIDKSVSLVNPSKNHDYSQISITRRRWNKFLTARFIYQRLKERAQVLLDYHETKVFFECSLNDVHEILNTKQPQNDLPPHIEWITIEPGRQYIGSFHPTTKNFFIDAYSDPQVSKKPKYRYKWSSVYRSYKNRTVSNPFSDDISVTLEKQYRSYLANKKNATFEMPPGRVFDFSKMTLTVEKQTTSLSRSIIGVKYERRKPKMRAINEYHCEEPFDDESSHPKDSSPTFTLRNRAVKKFVDNSEESTDGESD</sequence>
<evidence type="ECO:0000313" key="6">
    <source>
        <dbReference type="Proteomes" id="UP000816034"/>
    </source>
</evidence>
<proteinExistence type="predicted"/>
<dbReference type="AlphaFoldDB" id="A0AA88KMC4"/>
<keyword evidence="6" id="KW-1185">Reference proteome</keyword>
<dbReference type="InterPro" id="IPR000210">
    <property type="entry name" value="BTB/POZ_dom"/>
</dbReference>
<evidence type="ECO:0008006" key="7">
    <source>
        <dbReference type="Google" id="ProtNLM"/>
    </source>
</evidence>
<feature type="coiled-coil region" evidence="1">
    <location>
        <begin position="252"/>
        <end position="279"/>
    </location>
</feature>
<dbReference type="InterPro" id="IPR011333">
    <property type="entry name" value="SKP1/BTB/POZ_sf"/>
</dbReference>
<dbReference type="InterPro" id="IPR003131">
    <property type="entry name" value="T1-type_BTB"/>
</dbReference>
<organism evidence="5 6">
    <name type="scientific">Naegleria lovaniensis</name>
    <name type="common">Amoeba</name>
    <dbReference type="NCBI Taxonomy" id="51637"/>
    <lineage>
        <taxon>Eukaryota</taxon>
        <taxon>Discoba</taxon>
        <taxon>Heterolobosea</taxon>
        <taxon>Tetramitia</taxon>
        <taxon>Eutetramitia</taxon>
        <taxon>Vahlkampfiidae</taxon>
        <taxon>Naegleria</taxon>
    </lineage>
</organism>
<dbReference type="GO" id="GO:0051260">
    <property type="term" value="P:protein homooligomerization"/>
    <property type="evidence" value="ECO:0007669"/>
    <property type="project" value="InterPro"/>
</dbReference>
<reference evidence="5 6" key="1">
    <citation type="journal article" date="2018" name="BMC Genomics">
        <title>The genome of Naegleria lovaniensis, the basis for a comparative approach to unravel pathogenicity factors of the human pathogenic amoeba N. fowleri.</title>
        <authorList>
            <person name="Liechti N."/>
            <person name="Schurch N."/>
            <person name="Bruggmann R."/>
            <person name="Wittwer M."/>
        </authorList>
    </citation>
    <scope>NUCLEOTIDE SEQUENCE [LARGE SCALE GENOMIC DNA]</scope>
    <source>
        <strain evidence="5 6">ATCC 30569</strain>
    </source>
</reference>
<feature type="domain" description="BTB" evidence="3">
    <location>
        <begin position="98"/>
        <end position="166"/>
    </location>
</feature>
<feature type="domain" description="CRAL-TRIO" evidence="4">
    <location>
        <begin position="248"/>
        <end position="390"/>
    </location>
</feature>
<dbReference type="PANTHER" id="PTHR11145">
    <property type="entry name" value="BTB/POZ DOMAIN-CONTAINING ADAPTER FOR CUL3-MEDIATED RHOA DEGRADATION PROTEIN FAMILY MEMBER"/>
    <property type="match status" value="1"/>
</dbReference>
<dbReference type="EMBL" id="PYSW02000016">
    <property type="protein sequence ID" value="KAG2386336.1"/>
    <property type="molecule type" value="Genomic_DNA"/>
</dbReference>
<dbReference type="PROSITE" id="PS50097">
    <property type="entry name" value="BTB"/>
    <property type="match status" value="1"/>
</dbReference>
<feature type="coiled-coil region" evidence="1">
    <location>
        <begin position="195"/>
        <end position="222"/>
    </location>
</feature>
<evidence type="ECO:0000256" key="2">
    <source>
        <dbReference type="SAM" id="MobiDB-lite"/>
    </source>
</evidence>
<dbReference type="RefSeq" id="XP_044550328.1">
    <property type="nucleotide sequence ID" value="XM_044692237.1"/>
</dbReference>
<dbReference type="GeneID" id="68095237"/>
<dbReference type="PROSITE" id="PS50191">
    <property type="entry name" value="CRAL_TRIO"/>
    <property type="match status" value="1"/>
</dbReference>
<comment type="caution">
    <text evidence="5">The sequence shown here is derived from an EMBL/GenBank/DDBJ whole genome shotgun (WGS) entry which is preliminary data.</text>
</comment>
<dbReference type="SUPFAM" id="SSF54695">
    <property type="entry name" value="POZ domain"/>
    <property type="match status" value="2"/>
</dbReference>
<dbReference type="InterPro" id="IPR045068">
    <property type="entry name" value="BACURD1-3"/>
</dbReference>
<dbReference type="Pfam" id="PF02214">
    <property type="entry name" value="BTB_2"/>
    <property type="match status" value="2"/>
</dbReference>
<dbReference type="PANTHER" id="PTHR11145:SF8">
    <property type="entry name" value="RE57120P"/>
    <property type="match status" value="1"/>
</dbReference>
<feature type="region of interest" description="Disordered" evidence="2">
    <location>
        <begin position="828"/>
        <end position="849"/>
    </location>
</feature>
<dbReference type="SMART" id="SM00225">
    <property type="entry name" value="BTB"/>
    <property type="match status" value="2"/>
</dbReference>
<name>A0AA88KMC4_NAELO</name>
<dbReference type="CDD" id="cd18316">
    <property type="entry name" value="BTB_POZ_KCTD-like"/>
    <property type="match status" value="2"/>
</dbReference>
<evidence type="ECO:0000259" key="4">
    <source>
        <dbReference type="PROSITE" id="PS50191"/>
    </source>
</evidence>
<dbReference type="InterPro" id="IPR001251">
    <property type="entry name" value="CRAL-TRIO_dom"/>
</dbReference>
<dbReference type="Proteomes" id="UP000816034">
    <property type="component" value="Unassembled WGS sequence"/>
</dbReference>
<evidence type="ECO:0000259" key="3">
    <source>
        <dbReference type="PROSITE" id="PS50097"/>
    </source>
</evidence>
<keyword evidence="1" id="KW-0175">Coiled coil</keyword>
<gene>
    <name evidence="5" type="ORF">C9374_002782</name>
</gene>
<accession>A0AA88KMC4</accession>
<evidence type="ECO:0000313" key="5">
    <source>
        <dbReference type="EMBL" id="KAG2386336.1"/>
    </source>
</evidence>
<protein>
    <recommendedName>
        <fullName evidence="7">BTB domain-containing protein</fullName>
    </recommendedName>
</protein>